<comment type="caution">
    <text evidence="3">The sequence shown here is derived from an EMBL/GenBank/DDBJ whole genome shotgun (WGS) entry which is preliminary data.</text>
</comment>
<dbReference type="GO" id="GO:0016491">
    <property type="term" value="F:oxidoreductase activity"/>
    <property type="evidence" value="ECO:0007669"/>
    <property type="project" value="InterPro"/>
</dbReference>
<dbReference type="EMBL" id="VTOW01000005">
    <property type="protein sequence ID" value="NKE73290.1"/>
    <property type="molecule type" value="Genomic_DNA"/>
</dbReference>
<dbReference type="GO" id="GO:0046872">
    <property type="term" value="F:metal ion binding"/>
    <property type="evidence" value="ECO:0007669"/>
    <property type="project" value="UniProtKB-KW"/>
</dbReference>
<dbReference type="InterPro" id="IPR012165">
    <property type="entry name" value="Cyt_c3_hydrogenase_gsu"/>
</dbReference>
<organism evidence="3 4">
    <name type="scientific">Candidatus Manganitrophus noduliformans</name>
    <dbReference type="NCBI Taxonomy" id="2606439"/>
    <lineage>
        <taxon>Bacteria</taxon>
        <taxon>Pseudomonadati</taxon>
        <taxon>Nitrospirota</taxon>
        <taxon>Nitrospiria</taxon>
        <taxon>Candidatus Troglogloeales</taxon>
        <taxon>Candidatus Manganitrophaceae</taxon>
        <taxon>Candidatus Manganitrophus</taxon>
    </lineage>
</organism>
<dbReference type="PIRSF" id="PIRSF006816">
    <property type="entry name" value="Cyc3_hyd_g"/>
    <property type="match status" value="1"/>
</dbReference>
<feature type="binding site" evidence="1">
    <location>
        <position position="242"/>
    </location>
    <ligand>
        <name>[2Fe-2S] cluster</name>
        <dbReference type="ChEBI" id="CHEBI:190135"/>
    </ligand>
</feature>
<keyword evidence="1" id="KW-0408">Iron</keyword>
<dbReference type="InterPro" id="IPR019480">
    <property type="entry name" value="Dihydroorotate_DH_Fe-S-bd"/>
</dbReference>
<dbReference type="PANTHER" id="PTHR43513:SF1">
    <property type="entry name" value="ANAEROBIC SULFITE REDUCTASE SUBUNIT B"/>
    <property type="match status" value="1"/>
</dbReference>
<keyword evidence="4" id="KW-1185">Reference proteome</keyword>
<dbReference type="Pfam" id="PF10418">
    <property type="entry name" value="DHODB_Fe-S_bind"/>
    <property type="match status" value="1"/>
</dbReference>
<name>A0A7X6DU11_9BACT</name>
<evidence type="ECO:0000313" key="4">
    <source>
        <dbReference type="Proteomes" id="UP000534783"/>
    </source>
</evidence>
<dbReference type="Pfam" id="PF00175">
    <property type="entry name" value="NAD_binding_1"/>
    <property type="match status" value="1"/>
</dbReference>
<dbReference type="InterPro" id="IPR001433">
    <property type="entry name" value="OxRdtase_FAD/NAD-bd"/>
</dbReference>
<dbReference type="SUPFAM" id="SSF63380">
    <property type="entry name" value="Riboflavin synthase domain-like"/>
    <property type="match status" value="1"/>
</dbReference>
<dbReference type="InterPro" id="IPR017927">
    <property type="entry name" value="FAD-bd_FR_type"/>
</dbReference>
<dbReference type="Proteomes" id="UP000534783">
    <property type="component" value="Unassembled WGS sequence"/>
</dbReference>
<accession>A0A7X6DU11</accession>
<keyword evidence="1" id="KW-0479">Metal-binding</keyword>
<dbReference type="PROSITE" id="PS51384">
    <property type="entry name" value="FAD_FR"/>
    <property type="match status" value="1"/>
</dbReference>
<dbReference type="PANTHER" id="PTHR43513">
    <property type="entry name" value="DIHYDROOROTATE DEHYDROGENASE B (NAD(+)), ELECTRON TRANSFER SUBUNIT"/>
    <property type="match status" value="1"/>
</dbReference>
<comment type="cofactor">
    <cofactor evidence="1">
        <name>[2Fe-2S] cluster</name>
        <dbReference type="ChEBI" id="CHEBI:190135"/>
    </cofactor>
    <text evidence="1">Binds 1 [2Fe-2S] cluster per subunit.</text>
</comment>
<protein>
    <submittedName>
        <fullName evidence="3">Ni/Fe hydrogenase subunit gamma</fullName>
    </submittedName>
</protein>
<gene>
    <name evidence="3" type="ORF">MNODULE_21255</name>
</gene>
<dbReference type="InterPro" id="IPR017938">
    <property type="entry name" value="Riboflavin_synthase-like_b-brl"/>
</dbReference>
<dbReference type="PRINTS" id="PR00406">
    <property type="entry name" value="CYTB5RDTASE"/>
</dbReference>
<dbReference type="Gene3D" id="3.40.50.80">
    <property type="entry name" value="Nucleotide-binding domain of ferredoxin-NADP reductase (FNR) module"/>
    <property type="match status" value="1"/>
</dbReference>
<feature type="binding site" evidence="1">
    <location>
        <position position="250"/>
    </location>
    <ligand>
        <name>[2Fe-2S] cluster</name>
        <dbReference type="ChEBI" id="CHEBI:190135"/>
    </ligand>
</feature>
<evidence type="ECO:0000256" key="1">
    <source>
        <dbReference type="PIRSR" id="PIRSR006816-2"/>
    </source>
</evidence>
<feature type="domain" description="FAD-binding FR-type" evidence="2">
    <location>
        <begin position="6"/>
        <end position="106"/>
    </location>
</feature>
<dbReference type="GO" id="GO:0006221">
    <property type="term" value="P:pyrimidine nucleotide biosynthetic process"/>
    <property type="evidence" value="ECO:0007669"/>
    <property type="project" value="InterPro"/>
</dbReference>
<dbReference type="Gene3D" id="2.40.30.10">
    <property type="entry name" value="Translation factors"/>
    <property type="match status" value="1"/>
</dbReference>
<dbReference type="InterPro" id="IPR050353">
    <property type="entry name" value="PyrK_electron_transfer"/>
</dbReference>
<feature type="binding site" evidence="1">
    <location>
        <position position="247"/>
    </location>
    <ligand>
        <name>[2Fe-2S] cluster</name>
        <dbReference type="ChEBI" id="CHEBI:190135"/>
    </ligand>
</feature>
<keyword evidence="1" id="KW-0411">Iron-sulfur</keyword>
<evidence type="ECO:0000313" key="3">
    <source>
        <dbReference type="EMBL" id="NKE73290.1"/>
    </source>
</evidence>
<dbReference type="SUPFAM" id="SSF52343">
    <property type="entry name" value="Ferredoxin reductase-like, C-terminal NADP-linked domain"/>
    <property type="match status" value="1"/>
</dbReference>
<dbReference type="RefSeq" id="WP_168063215.1">
    <property type="nucleotide sequence ID" value="NZ_VTOW01000005.1"/>
</dbReference>
<sequence length="278" mass="31770">MVNDPFLPHPAEIAEVRRETPGVYTYRLRFRDEALRRGYRFLPGQFNMVYVFGVGEVAISIVSDPDDPELLDHTIRIVGNVTGALERLKEGDTIGLRGPYGSAWPLKEAEGKEVIVVTGGLGCAPVVSVINYIAQRRERYGKLKILHGVKTPKDLLYRERFRAWERHPNTEVYLTVDHPDKAWKYNVGVVTNLFDQVEIDPRHSIVMMCGPEIMMRATARSLLSRGVAADRIYVSLERNMKCAIAFCGHCQIGPTFVCREGPVYRYDRIQPWFEMREI</sequence>
<dbReference type="InterPro" id="IPR039261">
    <property type="entry name" value="FNR_nucleotide-bd"/>
</dbReference>
<dbReference type="AlphaFoldDB" id="A0A7X6DU11"/>
<reference evidence="3 4" key="1">
    <citation type="journal article" date="2020" name="Nature">
        <title>Bacterial chemolithoautotrophy via manganese oxidation.</title>
        <authorList>
            <person name="Yu H."/>
            <person name="Leadbetter J.R."/>
        </authorList>
    </citation>
    <scope>NUCLEOTIDE SEQUENCE [LARGE SCALE GENOMIC DNA]</scope>
    <source>
        <strain evidence="3 4">Mn-1</strain>
    </source>
</reference>
<evidence type="ECO:0000259" key="2">
    <source>
        <dbReference type="PROSITE" id="PS51384"/>
    </source>
</evidence>
<keyword evidence="1" id="KW-0001">2Fe-2S</keyword>
<dbReference type="GO" id="GO:0050660">
    <property type="term" value="F:flavin adenine dinucleotide binding"/>
    <property type="evidence" value="ECO:0007669"/>
    <property type="project" value="InterPro"/>
</dbReference>
<proteinExistence type="predicted"/>
<dbReference type="GO" id="GO:0051537">
    <property type="term" value="F:2 iron, 2 sulfur cluster binding"/>
    <property type="evidence" value="ECO:0007669"/>
    <property type="project" value="UniProtKB-KW"/>
</dbReference>
<dbReference type="CDD" id="cd06221">
    <property type="entry name" value="sulfite_reductase_like"/>
    <property type="match status" value="1"/>
</dbReference>
<feature type="binding site" evidence="1">
    <location>
        <position position="258"/>
    </location>
    <ligand>
        <name>[2Fe-2S] cluster</name>
        <dbReference type="ChEBI" id="CHEBI:190135"/>
    </ligand>
</feature>